<feature type="region of interest" description="Disordered" evidence="2">
    <location>
        <begin position="639"/>
        <end position="689"/>
    </location>
</feature>
<feature type="coiled-coil region" evidence="1">
    <location>
        <begin position="435"/>
        <end position="486"/>
    </location>
</feature>
<feature type="coiled-coil region" evidence="1">
    <location>
        <begin position="368"/>
        <end position="395"/>
    </location>
</feature>
<feature type="coiled-coil region" evidence="1">
    <location>
        <begin position="253"/>
        <end position="323"/>
    </location>
</feature>
<feature type="region of interest" description="Disordered" evidence="2">
    <location>
        <begin position="927"/>
        <end position="961"/>
    </location>
</feature>
<feature type="compositionally biased region" description="Basic and acidic residues" evidence="2">
    <location>
        <begin position="889"/>
        <end position="902"/>
    </location>
</feature>
<organism evidence="3 4">
    <name type="scientific">Fasciola hepatica</name>
    <name type="common">Liver fluke</name>
    <dbReference type="NCBI Taxonomy" id="6192"/>
    <lineage>
        <taxon>Eukaryota</taxon>
        <taxon>Metazoa</taxon>
        <taxon>Spiralia</taxon>
        <taxon>Lophotrochozoa</taxon>
        <taxon>Platyhelminthes</taxon>
        <taxon>Trematoda</taxon>
        <taxon>Digenea</taxon>
        <taxon>Plagiorchiida</taxon>
        <taxon>Echinostomata</taxon>
        <taxon>Echinostomatoidea</taxon>
        <taxon>Fasciolidae</taxon>
        <taxon>Fasciola</taxon>
    </lineage>
</organism>
<accession>A0A4E0RX36</accession>
<feature type="compositionally biased region" description="Basic and acidic residues" evidence="2">
    <location>
        <begin position="647"/>
        <end position="683"/>
    </location>
</feature>
<dbReference type="InterPro" id="IPR006594">
    <property type="entry name" value="LisH"/>
</dbReference>
<keyword evidence="1" id="KW-0175">Coiled coil</keyword>
<dbReference type="PROSITE" id="PS50896">
    <property type="entry name" value="LISH"/>
    <property type="match status" value="1"/>
</dbReference>
<keyword evidence="4" id="KW-1185">Reference proteome</keyword>
<dbReference type="GO" id="GO:0005813">
    <property type="term" value="C:centrosome"/>
    <property type="evidence" value="ECO:0007669"/>
    <property type="project" value="TreeGrafter"/>
</dbReference>
<dbReference type="AlphaFoldDB" id="A0A4E0RX36"/>
<dbReference type="InterPro" id="IPR055289">
    <property type="entry name" value="OFD1"/>
</dbReference>
<protein>
    <submittedName>
        <fullName evidence="3">Uncharacterized protein</fullName>
    </submittedName>
</protein>
<feature type="compositionally biased region" description="Polar residues" evidence="2">
    <location>
        <begin position="927"/>
        <end position="936"/>
    </location>
</feature>
<dbReference type="PANTHER" id="PTHR39063">
    <property type="entry name" value="ORAL-FACIAL-DIGITAL SYNDROME 1 PROTEIN HOMOLOG"/>
    <property type="match status" value="1"/>
</dbReference>
<feature type="region of interest" description="Disordered" evidence="2">
    <location>
        <begin position="815"/>
        <end position="873"/>
    </location>
</feature>
<gene>
    <name evidence="3" type="ORF">D915_001451</name>
</gene>
<feature type="compositionally biased region" description="Basic and acidic residues" evidence="2">
    <location>
        <begin position="847"/>
        <end position="856"/>
    </location>
</feature>
<feature type="compositionally biased region" description="Basic and acidic residues" evidence="2">
    <location>
        <begin position="948"/>
        <end position="961"/>
    </location>
</feature>
<feature type="compositionally biased region" description="Basic and acidic residues" evidence="2">
    <location>
        <begin position="830"/>
        <end position="839"/>
    </location>
</feature>
<sequence>MDYSADMFRRRKFKKRMDLPMYQMLAASGELETLKSHIRSKLILELNKSRSRAVHNNLNKSRLADQYTSLASKLIISHLIVRQYEYTLSVFVPECGLAPNEVYCLGRDGQAQLLEPENLLSEMKSLELARTWRTMNKDQSPLEFLLQFIEQKSANSSVCAGVQTEEDLPYQFYDDRLQNIDRVFESRRCLNLQSARETIENQVDEMRREMEVQFAEKLNYEIDRFRTSRHVELEKQINEKYQVMLQDTEKKLREDYERRITSLSENHKQMQRQMDLFRQADEREAFLRRQSMQTEVESLRSQLAQLNEEKGQLIRKRREMETDYNRRQTELDLRDKELIDKEQCLENRVQMEVNKMRFDDEQRMLHKEKELEYKAAEIEDNRTKLKREMNFVTKLKSDLIEQKSKFSDMEIADYALIKNQNDSLKAEVDVLHGQLNTALKTIQEQKRQLTTLQAESAAYHAANAEVEELRNMLTNVQKQFSEERIQLSSRIMEQKIQMQRLVKHLTLAESEIYDSSQHPFEKVTSSQKTTCIGFNQSPGFGEMNSVLPAESESTTVLDPWSDRLKETKKRMHRLQAESEQLESAYDRWCVSNPSSLVRLEYEKLVNGYLKESATQKVVIPTADLVRIAPSQIESALQTADFASNPARNEKNRKVEVSPDMRASQKEEAEHGQSQKITSREKPRSTSVSVRNGAGISLVYDDTGVSARTHTSRSEISLEIDDRLHPHQDEDCRSTKTLEKSINDSTRALGMKQPSNGLIKSSVVDNIGHSLASGKISYREYNEIVHSNTDHSTDISECIEDAHLEDLLTACENQLTDDENTTVDENANKATTEDAYKEDDANADADAGADKSGDSHTPKRRSSRTADGSGSDDLIQRYLELSKTTNRVSEAARIEEEQNEGRSKSFASNGKCEKTTMLTHFLSNPEFISSDTESNISGCHEVPELDDLSTGREKSDPSETAW</sequence>
<dbReference type="PANTHER" id="PTHR39063:SF1">
    <property type="entry name" value="OFD1 CENTRIOLE AND CENTRIOLAR SATELLITE PROTEIN"/>
    <property type="match status" value="1"/>
</dbReference>
<dbReference type="Pfam" id="PF16045">
    <property type="entry name" value="LisH_2"/>
    <property type="match status" value="1"/>
</dbReference>
<name>A0A4E0RX36_FASHE</name>
<dbReference type="GO" id="GO:0036064">
    <property type="term" value="C:ciliary basal body"/>
    <property type="evidence" value="ECO:0007669"/>
    <property type="project" value="TreeGrafter"/>
</dbReference>
<feature type="coiled-coil region" evidence="1">
    <location>
        <begin position="189"/>
        <end position="216"/>
    </location>
</feature>
<proteinExistence type="predicted"/>
<reference evidence="3" key="1">
    <citation type="submission" date="2019-03" db="EMBL/GenBank/DDBJ databases">
        <title>Improved annotation for the trematode Fasciola hepatica.</title>
        <authorList>
            <person name="Choi Y.-J."/>
            <person name="Martin J."/>
            <person name="Mitreva M."/>
        </authorList>
    </citation>
    <scope>NUCLEOTIDE SEQUENCE [LARGE SCALE GENOMIC DNA]</scope>
</reference>
<evidence type="ECO:0000256" key="1">
    <source>
        <dbReference type="SAM" id="Coils"/>
    </source>
</evidence>
<dbReference type="EMBL" id="JXXN02000338">
    <property type="protein sequence ID" value="THD27738.1"/>
    <property type="molecule type" value="Genomic_DNA"/>
</dbReference>
<dbReference type="Proteomes" id="UP000230066">
    <property type="component" value="Unassembled WGS sequence"/>
</dbReference>
<evidence type="ECO:0000256" key="2">
    <source>
        <dbReference type="SAM" id="MobiDB-lite"/>
    </source>
</evidence>
<feature type="region of interest" description="Disordered" evidence="2">
    <location>
        <begin position="888"/>
        <end position="908"/>
    </location>
</feature>
<dbReference type="GO" id="GO:0005576">
    <property type="term" value="C:extracellular region"/>
    <property type="evidence" value="ECO:0007669"/>
    <property type="project" value="GOC"/>
</dbReference>
<dbReference type="GO" id="GO:0060287">
    <property type="term" value="P:epithelial cilium movement involved in determination of left/right asymmetry"/>
    <property type="evidence" value="ECO:0007669"/>
    <property type="project" value="TreeGrafter"/>
</dbReference>
<comment type="caution">
    <text evidence="3">The sequence shown here is derived from an EMBL/GenBank/DDBJ whole genome shotgun (WGS) entry which is preliminary data.</text>
</comment>
<evidence type="ECO:0000313" key="3">
    <source>
        <dbReference type="EMBL" id="THD27738.1"/>
    </source>
</evidence>
<evidence type="ECO:0000313" key="4">
    <source>
        <dbReference type="Proteomes" id="UP000230066"/>
    </source>
</evidence>